<evidence type="ECO:0000259" key="4">
    <source>
        <dbReference type="PROSITE" id="PS51272"/>
    </source>
</evidence>
<feature type="domain" description="SLH" evidence="4">
    <location>
        <begin position="153"/>
        <end position="216"/>
    </location>
</feature>
<dbReference type="Proteomes" id="UP001464378">
    <property type="component" value="Unassembled WGS sequence"/>
</dbReference>
<keyword evidence="3" id="KW-0732">Signal</keyword>
<dbReference type="EMBL" id="JBBMFK010000038">
    <property type="protein sequence ID" value="MEQ2444951.1"/>
    <property type="molecule type" value="Genomic_DNA"/>
</dbReference>
<feature type="chain" id="PRO_5046710538" evidence="3">
    <location>
        <begin position="20"/>
        <end position="541"/>
    </location>
</feature>
<gene>
    <name evidence="5" type="ORF">WMO64_15975</name>
</gene>
<reference evidence="5 6" key="1">
    <citation type="submission" date="2024-03" db="EMBL/GenBank/DDBJ databases">
        <title>Human intestinal bacterial collection.</title>
        <authorList>
            <person name="Pauvert C."/>
            <person name="Hitch T.C.A."/>
            <person name="Clavel T."/>
        </authorList>
    </citation>
    <scope>NUCLEOTIDE SEQUENCE [LARGE SCALE GENOMIC DNA]</scope>
    <source>
        <strain evidence="5 6">CLA-AP-H29</strain>
    </source>
</reference>
<proteinExistence type="predicted"/>
<sequence length="541" mass="58006">MKRKIAGLLLAGAMTVNIAAVSTAAHAVAFTDVPDDAWYSQAVDYAVSHGMFSGTGAGTFSPSTPMTRGMIVVVLSNVAKADVSSAKDASFSDVQSSDWYANAINWAYEQGYVSGTGANTFSPNSVVTRAQIAVILSNYLHSINADLEEDGNSAAFNDIASIPSWALEGVKYMQAIGLMAGDSAGNFNPNKELTRAEAATVFMRMDQKLNGDDSSDSSSSGQSGTEITLPGGIVVKDDPISVKEAFETIAPGVNDTQVRPGKSSKGLIPAGTELAVGDDVVEQQVYVDLGNGIIGIMTTSFNPAMEVRFTTLEVTGYPGDKFTLDAEEFGYTQPGQWETPNESVSIANLDGYKAEITITSSGSSSIQFYNDVRDENGNFPMLLTVGVTSYERRPAEGETANFRLDTDNDPVYYVSPSPEYYRLAQVWYTDKGTKFTTKDSAHYTSNGLDVIGNIYVYPDADANIAKSDITAQGYVKPECITKYYSISTSETDTRYLAVGDYLTLGFYVMNSAAENTVVTVYITSLETGLTETMDIAIRYAG</sequence>
<organism evidence="5 6">
    <name type="scientific">Pseudoflavonifractor intestinihominis</name>
    <dbReference type="NCBI Taxonomy" id="3133171"/>
    <lineage>
        <taxon>Bacteria</taxon>
        <taxon>Bacillati</taxon>
        <taxon>Bacillota</taxon>
        <taxon>Clostridia</taxon>
        <taxon>Eubacteriales</taxon>
        <taxon>Oscillospiraceae</taxon>
        <taxon>Pseudoflavonifractor</taxon>
    </lineage>
</organism>
<name>A0ABV1ECE5_9FIRM</name>
<feature type="region of interest" description="Disordered" evidence="2">
    <location>
        <begin position="208"/>
        <end position="232"/>
    </location>
</feature>
<dbReference type="RefSeq" id="WP_349232620.1">
    <property type="nucleotide sequence ID" value="NZ_JBBMFK010000038.1"/>
</dbReference>
<keyword evidence="6" id="KW-1185">Reference proteome</keyword>
<dbReference type="PROSITE" id="PS51272">
    <property type="entry name" value="SLH"/>
    <property type="match status" value="3"/>
</dbReference>
<feature type="signal peptide" evidence="3">
    <location>
        <begin position="1"/>
        <end position="19"/>
    </location>
</feature>
<evidence type="ECO:0000313" key="6">
    <source>
        <dbReference type="Proteomes" id="UP001464378"/>
    </source>
</evidence>
<accession>A0ABV1ECE5</accession>
<dbReference type="InterPro" id="IPR051465">
    <property type="entry name" value="Cell_Envelope_Struct_Comp"/>
</dbReference>
<evidence type="ECO:0000256" key="2">
    <source>
        <dbReference type="SAM" id="MobiDB-lite"/>
    </source>
</evidence>
<dbReference type="PANTHER" id="PTHR43308">
    <property type="entry name" value="OUTER MEMBRANE PROTEIN ALPHA-RELATED"/>
    <property type="match status" value="1"/>
</dbReference>
<protein>
    <submittedName>
        <fullName evidence="5">S-layer homology domain-containing protein</fullName>
    </submittedName>
</protein>
<dbReference type="PANTHER" id="PTHR43308:SF5">
    <property type="entry name" value="S-LAYER PROTEIN _ PEPTIDOGLYCAN ENDO-BETA-N-ACETYLGLUCOSAMINIDASE"/>
    <property type="match status" value="1"/>
</dbReference>
<feature type="domain" description="SLH" evidence="4">
    <location>
        <begin position="26"/>
        <end position="86"/>
    </location>
</feature>
<dbReference type="InterPro" id="IPR001119">
    <property type="entry name" value="SLH_dom"/>
</dbReference>
<evidence type="ECO:0000256" key="1">
    <source>
        <dbReference type="ARBA" id="ARBA00022737"/>
    </source>
</evidence>
<comment type="caution">
    <text evidence="5">The sequence shown here is derived from an EMBL/GenBank/DDBJ whole genome shotgun (WGS) entry which is preliminary data.</text>
</comment>
<feature type="domain" description="SLH" evidence="4">
    <location>
        <begin position="87"/>
        <end position="150"/>
    </location>
</feature>
<keyword evidence="1" id="KW-0677">Repeat</keyword>
<dbReference type="Pfam" id="PF00395">
    <property type="entry name" value="SLH"/>
    <property type="match status" value="3"/>
</dbReference>
<evidence type="ECO:0000313" key="5">
    <source>
        <dbReference type="EMBL" id="MEQ2444951.1"/>
    </source>
</evidence>
<evidence type="ECO:0000256" key="3">
    <source>
        <dbReference type="SAM" id="SignalP"/>
    </source>
</evidence>